<evidence type="ECO:0000256" key="6">
    <source>
        <dbReference type="ARBA" id="ARBA00023004"/>
    </source>
</evidence>
<keyword evidence="3 11" id="KW-1134">Transmembrane beta strand</keyword>
<dbReference type="Gene3D" id="2.40.170.20">
    <property type="entry name" value="TonB-dependent receptor, beta-barrel domain"/>
    <property type="match status" value="1"/>
</dbReference>
<evidence type="ECO:0000256" key="8">
    <source>
        <dbReference type="ARBA" id="ARBA00023077"/>
    </source>
</evidence>
<evidence type="ECO:0000256" key="13">
    <source>
        <dbReference type="SAM" id="SignalP"/>
    </source>
</evidence>
<evidence type="ECO:0000256" key="3">
    <source>
        <dbReference type="ARBA" id="ARBA00022452"/>
    </source>
</evidence>
<keyword evidence="2 11" id="KW-0813">Transport</keyword>
<feature type="domain" description="TonB-dependent receptor-like beta-barrel" evidence="14">
    <location>
        <begin position="332"/>
        <end position="933"/>
    </location>
</feature>
<keyword evidence="16" id="KW-0675">Receptor</keyword>
<accession>J4KS75</accession>
<protein>
    <submittedName>
        <fullName evidence="16">Putative TonB-dependent receptor</fullName>
    </submittedName>
</protein>
<dbReference type="PROSITE" id="PS52016">
    <property type="entry name" value="TONB_DEPENDENT_REC_3"/>
    <property type="match status" value="1"/>
</dbReference>
<dbReference type="InterPro" id="IPR039426">
    <property type="entry name" value="TonB-dep_rcpt-like"/>
</dbReference>
<keyword evidence="9 11" id="KW-0472">Membrane</keyword>
<sequence>MDSFYKFSFKTFASITLLFSLGAIAQEIEEVIVTATKKEESIQDLAISVEAFSAEDMQTNMINDLDDLQEVVPGMSASKGIGSGGAYAIRGTGSYGVGAAVVGAVVTAMNGHSVNTSTVFDIGFYDVERVEVLKGPQGTLYGRNAVSGVINLITARPAEEFGGYFDYDLGTYNSKRFTTALNVPMGDKVRSRFAYTSYDRDGFSENLRTGQKFDDRSAYGIRASFDFLISGDTVLEFTYDRYKGDDNRNNIGTSFCVKNLFFGCNPLERGTANITAAPTGSTAALSGLVAGLVPTAWLDTYSSQPATAPDQFKYAYLNKVPEHHQIAEFTTLKLDHALSDTLTLNVKYSYGTRDYFHMNDNDYGYTSDPLPGVLGNAGMGLPPISWEAEFYSFSEIVDSSRTYEFADVDTFDQQAEITLISNFDGPMNFVVGAYQFDQRNHNNYLIQTAALNMMKSFRSHPYSQLVFGGQFDGYGGLPFYQTLIFGLSGIDACQLPMAGPVANAVPSSANPACLAFALAAQGITPYELPNRLGGYSNDDHVRTKSTALLGELYYDISEDTKLTLGIRYNDDKVTDNIMTCLGQIQCPNYTAADYASGVYQFNPTSVVIADSATKFKVAIQHNLADNSMVYASYATAQKAGGNNPVIGSTPDPYAPEETGVFELGTKNIFANGAILLNAALFFNKTDKMLFSNIEDAGSVNYNIDAEINGFEGNLIAYLNENLRLDFNWLLVDSELGDIGKPIFNPLNPGNIATVLGVNPLGYTPGVQGCGGAVAPCGPGNGGPGSVDGLPFDPAGAISYSYGLRADGVPVIMMKSFGFLCAAPATPTNILTMLTGFNPLAGASCPFAPTPVDIDGNTVPGTPELSYSLSLNRDFPMEDGVLTARLTYRYQGEREGNVFNEARAQLPEHKFFDFSMKYNPNAGNWYVGLYAKNLADDQYIGGWAASSPLQGGSYFGTYTDPRTYGVTFGRDF</sequence>
<keyword evidence="4" id="KW-0410">Iron transport</keyword>
<keyword evidence="7" id="KW-0406">Ion transport</keyword>
<evidence type="ECO:0000313" key="17">
    <source>
        <dbReference type="Proteomes" id="UP000010305"/>
    </source>
</evidence>
<organism evidence="16 17">
    <name type="scientific">SAR86 cluster bacterium SAR86A</name>
    <dbReference type="NCBI Taxonomy" id="1123866"/>
    <lineage>
        <taxon>Bacteria</taxon>
        <taxon>Pseudomonadati</taxon>
        <taxon>Pseudomonadota</taxon>
        <taxon>Gammaproteobacteria</taxon>
        <taxon>SAR86 cluster</taxon>
    </lineage>
</organism>
<evidence type="ECO:0000256" key="10">
    <source>
        <dbReference type="ARBA" id="ARBA00023237"/>
    </source>
</evidence>
<dbReference type="InterPro" id="IPR012910">
    <property type="entry name" value="Plug_dom"/>
</dbReference>
<proteinExistence type="inferred from homology"/>
<dbReference type="GO" id="GO:0009279">
    <property type="term" value="C:cell outer membrane"/>
    <property type="evidence" value="ECO:0007669"/>
    <property type="project" value="UniProtKB-SubCell"/>
</dbReference>
<dbReference type="Pfam" id="PF00593">
    <property type="entry name" value="TonB_dep_Rec_b-barrel"/>
    <property type="match status" value="1"/>
</dbReference>
<dbReference type="EMBL" id="JH611156">
    <property type="protein sequence ID" value="EJP72214.1"/>
    <property type="molecule type" value="Genomic_DNA"/>
</dbReference>
<dbReference type="SUPFAM" id="SSF56935">
    <property type="entry name" value="Porins"/>
    <property type="match status" value="1"/>
</dbReference>
<dbReference type="PANTHER" id="PTHR32552">
    <property type="entry name" value="FERRICHROME IRON RECEPTOR-RELATED"/>
    <property type="match status" value="1"/>
</dbReference>
<dbReference type="InterPro" id="IPR037066">
    <property type="entry name" value="Plug_dom_sf"/>
</dbReference>
<evidence type="ECO:0000256" key="12">
    <source>
        <dbReference type="RuleBase" id="RU003357"/>
    </source>
</evidence>
<keyword evidence="6" id="KW-0408">Iron</keyword>
<keyword evidence="10 11" id="KW-0998">Cell outer membrane</keyword>
<dbReference type="AlphaFoldDB" id="J4KS75"/>
<feature type="domain" description="TonB-dependent receptor plug" evidence="15">
    <location>
        <begin position="42"/>
        <end position="149"/>
    </location>
</feature>
<dbReference type="GO" id="GO:0006826">
    <property type="term" value="P:iron ion transport"/>
    <property type="evidence" value="ECO:0007669"/>
    <property type="project" value="UniProtKB-KW"/>
</dbReference>
<dbReference type="InterPro" id="IPR036942">
    <property type="entry name" value="Beta-barrel_TonB_sf"/>
</dbReference>
<feature type="chain" id="PRO_5003780411" evidence="13">
    <location>
        <begin position="26"/>
        <end position="971"/>
    </location>
</feature>
<dbReference type="Gene3D" id="2.170.130.10">
    <property type="entry name" value="TonB-dependent receptor, plug domain"/>
    <property type="match status" value="1"/>
</dbReference>
<evidence type="ECO:0000256" key="9">
    <source>
        <dbReference type="ARBA" id="ARBA00023136"/>
    </source>
</evidence>
<dbReference type="Pfam" id="PF07715">
    <property type="entry name" value="Plug"/>
    <property type="match status" value="1"/>
</dbReference>
<dbReference type="InterPro" id="IPR000531">
    <property type="entry name" value="Beta-barrel_TonB"/>
</dbReference>
<evidence type="ECO:0000256" key="7">
    <source>
        <dbReference type="ARBA" id="ARBA00023065"/>
    </source>
</evidence>
<evidence type="ECO:0000256" key="5">
    <source>
        <dbReference type="ARBA" id="ARBA00022692"/>
    </source>
</evidence>
<evidence type="ECO:0000256" key="2">
    <source>
        <dbReference type="ARBA" id="ARBA00022448"/>
    </source>
</evidence>
<evidence type="ECO:0000259" key="14">
    <source>
        <dbReference type="Pfam" id="PF00593"/>
    </source>
</evidence>
<keyword evidence="8 12" id="KW-0798">TonB box</keyword>
<dbReference type="PANTHER" id="PTHR32552:SF81">
    <property type="entry name" value="TONB-DEPENDENT OUTER MEMBRANE RECEPTOR"/>
    <property type="match status" value="1"/>
</dbReference>
<name>J4KS75_9GAMM</name>
<evidence type="ECO:0000256" key="11">
    <source>
        <dbReference type="PROSITE-ProRule" id="PRU01360"/>
    </source>
</evidence>
<comment type="subcellular location">
    <subcellularLocation>
        <location evidence="1 11">Cell outer membrane</location>
        <topology evidence="1 11">Multi-pass membrane protein</topology>
    </subcellularLocation>
</comment>
<evidence type="ECO:0000259" key="15">
    <source>
        <dbReference type="Pfam" id="PF07715"/>
    </source>
</evidence>
<evidence type="ECO:0000256" key="4">
    <source>
        <dbReference type="ARBA" id="ARBA00022496"/>
    </source>
</evidence>
<comment type="similarity">
    <text evidence="11 12">Belongs to the TonB-dependent receptor family.</text>
</comment>
<gene>
    <name evidence="16" type="ORF">NT01SARS_0709</name>
</gene>
<keyword evidence="13" id="KW-0732">Signal</keyword>
<feature type="signal peptide" evidence="13">
    <location>
        <begin position="1"/>
        <end position="25"/>
    </location>
</feature>
<dbReference type="HOGENOM" id="CLU_008287_15_3_6"/>
<evidence type="ECO:0000313" key="16">
    <source>
        <dbReference type="EMBL" id="EJP72214.1"/>
    </source>
</evidence>
<dbReference type="STRING" id="1123866.NT01SARS_0709"/>
<dbReference type="Proteomes" id="UP000010305">
    <property type="component" value="Unassembled WGS sequence"/>
</dbReference>
<reference evidence="16 17" key="1">
    <citation type="journal article" date="2012" name="ISME J.">
        <title>Genomic insights to SAR86, an abundant and uncultivated marine bacterial lineage.</title>
        <authorList>
            <person name="Dupont C.L."/>
            <person name="Rusch D.B."/>
            <person name="Yooseph S."/>
            <person name="Lombardo M.J."/>
            <person name="Richter R.A."/>
            <person name="Valas R."/>
            <person name="Novotny M."/>
            <person name="Yee-Greenbaum J."/>
            <person name="Selengut J.D."/>
            <person name="Haft D.H."/>
            <person name="Halpern A.L."/>
            <person name="Lasken R.S."/>
            <person name="Nealson K."/>
            <person name="Friedman R."/>
            <person name="Venter J.C."/>
        </authorList>
    </citation>
    <scope>NUCLEOTIDE SEQUENCE [LARGE SCALE GENOMIC DNA]</scope>
</reference>
<keyword evidence="5 11" id="KW-0812">Transmembrane</keyword>
<evidence type="ECO:0000256" key="1">
    <source>
        <dbReference type="ARBA" id="ARBA00004571"/>
    </source>
</evidence>